<dbReference type="PROSITE" id="PS00893">
    <property type="entry name" value="NUDIX_BOX"/>
    <property type="match status" value="1"/>
</dbReference>
<reference evidence="3 4" key="1">
    <citation type="submission" date="2011-09" db="EMBL/GenBank/DDBJ databases">
        <title>The draft genome of Treponema saccharophilum DSM 2985.</title>
        <authorList>
            <consortium name="US DOE Joint Genome Institute (JGI-PGF)"/>
            <person name="Lucas S."/>
            <person name="Copeland A."/>
            <person name="Lapidus A."/>
            <person name="Glavina del Rio T."/>
            <person name="Dalin E."/>
            <person name="Tice H."/>
            <person name="Bruce D."/>
            <person name="Goodwin L."/>
            <person name="Pitluck S."/>
            <person name="Peters L."/>
            <person name="Kyrpides N."/>
            <person name="Mavromatis K."/>
            <person name="Ivanova N."/>
            <person name="Markowitz V."/>
            <person name="Cheng J.-F."/>
            <person name="Hugenholtz P."/>
            <person name="Woyke T."/>
            <person name="Wu D."/>
            <person name="Gronow S."/>
            <person name="Wellnitz S."/>
            <person name="Brambilla E."/>
            <person name="Klenk H.-P."/>
            <person name="Eisen J.A."/>
        </authorList>
    </citation>
    <scope>NUCLEOTIDE SEQUENCE [LARGE SCALE GENOMIC DNA]</scope>
    <source>
        <strain evidence="3 4">DSM 2985</strain>
    </source>
</reference>
<keyword evidence="4" id="KW-1185">Reference proteome</keyword>
<dbReference type="PATRIC" id="fig|907348.3.peg.351"/>
<dbReference type="STRING" id="907348.TresaDRAFT_2292"/>
<dbReference type="RefSeq" id="WP_002702296.1">
    <property type="nucleotide sequence ID" value="NZ_AGRW01000030.1"/>
</dbReference>
<dbReference type="PROSITE" id="PS51462">
    <property type="entry name" value="NUDIX"/>
    <property type="match status" value="1"/>
</dbReference>
<accession>H7EHS6</accession>
<dbReference type="Gene3D" id="3.90.79.10">
    <property type="entry name" value="Nucleoside Triphosphate Pyrophosphohydrolase"/>
    <property type="match status" value="1"/>
</dbReference>
<dbReference type="SUPFAM" id="SSF55811">
    <property type="entry name" value="Nudix"/>
    <property type="match status" value="1"/>
</dbReference>
<dbReference type="EMBL" id="AGRW01000030">
    <property type="protein sequence ID" value="EIC02866.1"/>
    <property type="molecule type" value="Genomic_DNA"/>
</dbReference>
<protein>
    <submittedName>
        <fullName evidence="3">NUDIX hydrolase</fullName>
    </submittedName>
</protein>
<dbReference type="PANTHER" id="PTHR43736:SF1">
    <property type="entry name" value="DIHYDRONEOPTERIN TRIPHOSPHATE DIPHOSPHATASE"/>
    <property type="match status" value="1"/>
</dbReference>
<dbReference type="eggNOG" id="COG1051">
    <property type="taxonomic scope" value="Bacteria"/>
</dbReference>
<proteinExistence type="predicted"/>
<dbReference type="InterPro" id="IPR000086">
    <property type="entry name" value="NUDIX_hydrolase_dom"/>
</dbReference>
<comment type="caution">
    <text evidence="3">The sequence shown here is derived from an EMBL/GenBank/DDBJ whole genome shotgun (WGS) entry which is preliminary data.</text>
</comment>
<dbReference type="Pfam" id="PF00293">
    <property type="entry name" value="NUDIX"/>
    <property type="match status" value="1"/>
</dbReference>
<organism evidence="3 4">
    <name type="scientific">Treponema saccharophilum DSM 2985</name>
    <dbReference type="NCBI Taxonomy" id="907348"/>
    <lineage>
        <taxon>Bacteria</taxon>
        <taxon>Pseudomonadati</taxon>
        <taxon>Spirochaetota</taxon>
        <taxon>Spirochaetia</taxon>
        <taxon>Spirochaetales</taxon>
        <taxon>Treponemataceae</taxon>
        <taxon>Treponema</taxon>
    </lineage>
</organism>
<evidence type="ECO:0000256" key="1">
    <source>
        <dbReference type="ARBA" id="ARBA00022801"/>
    </source>
</evidence>
<evidence type="ECO:0000259" key="2">
    <source>
        <dbReference type="PROSITE" id="PS51462"/>
    </source>
</evidence>
<dbReference type="AlphaFoldDB" id="H7EHS6"/>
<dbReference type="PANTHER" id="PTHR43736">
    <property type="entry name" value="ADP-RIBOSE PYROPHOSPHATASE"/>
    <property type="match status" value="1"/>
</dbReference>
<keyword evidence="1 3" id="KW-0378">Hydrolase</keyword>
<sequence>MDCTFSTAEGKFNYRVGAIIRNGNKILMARNPNESREFYYSVGGRVMLGETAEAAILRELKEETGLCCEIERLAAIHENFFVDGKGIPFHEISLFFLIKISGELSAIQNGHHTDGGPSGEFLEWLDVSGRAEKVVYPDFFMTTDFSKERGVLHFVTREI</sequence>
<feature type="domain" description="Nudix hydrolase" evidence="2">
    <location>
        <begin position="11"/>
        <end position="147"/>
    </location>
</feature>
<name>H7EHS6_9SPIR</name>
<dbReference type="InterPro" id="IPR020084">
    <property type="entry name" value="NUDIX_hydrolase_CS"/>
</dbReference>
<evidence type="ECO:0000313" key="4">
    <source>
        <dbReference type="Proteomes" id="UP000003571"/>
    </source>
</evidence>
<dbReference type="OrthoDB" id="369191at2"/>
<evidence type="ECO:0000313" key="3">
    <source>
        <dbReference type="EMBL" id="EIC02866.1"/>
    </source>
</evidence>
<dbReference type="GO" id="GO:0016787">
    <property type="term" value="F:hydrolase activity"/>
    <property type="evidence" value="ECO:0007669"/>
    <property type="project" value="UniProtKB-KW"/>
</dbReference>
<gene>
    <name evidence="3" type="ORF">TresaDRAFT_2292</name>
</gene>
<dbReference type="Proteomes" id="UP000003571">
    <property type="component" value="Unassembled WGS sequence"/>
</dbReference>
<dbReference type="InterPro" id="IPR015797">
    <property type="entry name" value="NUDIX_hydrolase-like_dom_sf"/>
</dbReference>
<dbReference type="CDD" id="cd04688">
    <property type="entry name" value="NUDIX_Hydrolase"/>
    <property type="match status" value="1"/>
</dbReference>